<dbReference type="Gene3D" id="3.30.950.30">
    <property type="entry name" value="Schlafen, AAA domain"/>
    <property type="match status" value="1"/>
</dbReference>
<dbReference type="Pfam" id="PF13749">
    <property type="entry name" value="HATPase_c_4"/>
    <property type="match status" value="1"/>
</dbReference>
<protein>
    <recommendedName>
        <fullName evidence="1">Schlafen AlbA-2 domain-containing protein</fullName>
    </recommendedName>
</protein>
<name>A0ABR4XS96_9LACO</name>
<evidence type="ECO:0000313" key="3">
    <source>
        <dbReference type="Proteomes" id="UP000030023"/>
    </source>
</evidence>
<dbReference type="InterPro" id="IPR036388">
    <property type="entry name" value="WH-like_DNA-bd_sf"/>
</dbReference>
<dbReference type="EMBL" id="AXCV01000032">
    <property type="protein sequence ID" value="KGO32364.1"/>
    <property type="molecule type" value="Genomic_DNA"/>
</dbReference>
<dbReference type="PANTHER" id="PTHR30595">
    <property type="entry name" value="GLPR-RELATED TRANSCRIPTIONAL REPRESSOR"/>
    <property type="match status" value="1"/>
</dbReference>
<keyword evidence="3" id="KW-1185">Reference proteome</keyword>
<dbReference type="InterPro" id="IPR038461">
    <property type="entry name" value="Schlafen_AlbA_2_dom_sf"/>
</dbReference>
<reference evidence="2 3" key="1">
    <citation type="journal article" date="2014" name="Antonie Van Leeuwenhoek">
        <title>Oenococcus alcoholitolerans sp. nov., a lactic acid bacteria isolated from cachaca and ethanol fermentation processes.</title>
        <authorList>
            <person name="Badotti F."/>
            <person name="Moreira A.P."/>
            <person name="Tonon L.A."/>
            <person name="de Lucena B.T."/>
            <person name="Gomes Fde C."/>
            <person name="Kruger R."/>
            <person name="Thompson C.C."/>
            <person name="de Morais M.A.Jr."/>
            <person name="Rosa C.A."/>
            <person name="Thompson F.L."/>
        </authorList>
    </citation>
    <scope>NUCLEOTIDE SEQUENCE [LARGE SCALE GENOMIC DNA]</scope>
    <source>
        <strain evidence="2 3">UFRJ-M7.2.18</strain>
    </source>
</reference>
<accession>A0ABR4XS96</accession>
<dbReference type="Pfam" id="PF04326">
    <property type="entry name" value="SLFN_AlbA_2"/>
    <property type="match status" value="1"/>
</dbReference>
<evidence type="ECO:0000259" key="1">
    <source>
        <dbReference type="Pfam" id="PF04326"/>
    </source>
</evidence>
<gene>
    <name evidence="2" type="ORF">Q757_01445</name>
</gene>
<feature type="domain" description="Schlafen AlbA-2" evidence="1">
    <location>
        <begin position="13"/>
        <end position="125"/>
    </location>
</feature>
<dbReference type="Proteomes" id="UP000030023">
    <property type="component" value="Unassembled WGS sequence"/>
</dbReference>
<organism evidence="2 3">
    <name type="scientific">Oenococcus alcoholitolerans</name>
    <dbReference type="NCBI Taxonomy" id="931074"/>
    <lineage>
        <taxon>Bacteria</taxon>
        <taxon>Bacillati</taxon>
        <taxon>Bacillota</taxon>
        <taxon>Bacilli</taxon>
        <taxon>Lactobacillales</taxon>
        <taxon>Lactobacillaceae</taxon>
        <taxon>Oenococcus</taxon>
    </lineage>
</organism>
<comment type="caution">
    <text evidence="2">The sequence shown here is derived from an EMBL/GenBank/DDBJ whole genome shotgun (WGS) entry which is preliminary data.</text>
</comment>
<dbReference type="InterPro" id="IPR038475">
    <property type="entry name" value="RecG_C_sf"/>
</dbReference>
<dbReference type="Gene3D" id="1.10.10.10">
    <property type="entry name" value="Winged helix-like DNA-binding domain superfamily/Winged helix DNA-binding domain"/>
    <property type="match status" value="1"/>
</dbReference>
<dbReference type="PANTHER" id="PTHR30595:SF6">
    <property type="entry name" value="SCHLAFEN ALBA-2 DOMAIN-CONTAINING PROTEIN"/>
    <property type="match status" value="1"/>
</dbReference>
<dbReference type="InterPro" id="IPR007421">
    <property type="entry name" value="Schlafen_AlbA_2_dom"/>
</dbReference>
<proteinExistence type="predicted"/>
<dbReference type="Gene3D" id="3.30.565.60">
    <property type="match status" value="1"/>
</dbReference>
<sequence length="435" mass="49827">MILNIKDQPFPNENEYLEYKEQFTEKIKKEIAAFLNGEQTAYIYLGVNDKSKTLTKEFSSSQRHEIEETISNWIKGTNFYPSPVGLVKVHTQADPFYIEVKANQDQAYALDDRFYIRNNSESVPASPDRVQKMLAKRKLDQFDKSQSEQQDLTFNYLKELFKKQNINFKPKALGFYSVNNQTFSNTAFLMSDQNNYQVKIAVFKGVTVTQFKDRKEISGSIPKQIDESLSFINLNNPLSSKISGQGQRADQKSYPTIAIREAVVNALAHRSYFSKSPVQIEIYDDRLAIMSPGPLPGGLNKEAVLSGVTRIRNYGITQILYRLKYIENYGTGLRRIIDSYRDYKKKPQLTAKEDFVKIELPNLNYQPQINLITQITSLIEKRGSVTRKDIQTISGYGSSKSKDYIAHLIEQGTLKRIGKARNTAYVLGNKTFKNN</sequence>
<evidence type="ECO:0000313" key="2">
    <source>
        <dbReference type="EMBL" id="KGO32364.1"/>
    </source>
</evidence>